<keyword evidence="1" id="KW-0175">Coiled coil</keyword>
<evidence type="ECO:0000313" key="2">
    <source>
        <dbReference type="EMBL" id="SVC91045.1"/>
    </source>
</evidence>
<proteinExistence type="predicted"/>
<organism evidence="2">
    <name type="scientific">marine metagenome</name>
    <dbReference type="NCBI Taxonomy" id="408172"/>
    <lineage>
        <taxon>unclassified sequences</taxon>
        <taxon>metagenomes</taxon>
        <taxon>ecological metagenomes</taxon>
    </lineage>
</organism>
<name>A0A382R1N9_9ZZZZ</name>
<protein>
    <submittedName>
        <fullName evidence="2">Uncharacterized protein</fullName>
    </submittedName>
</protein>
<sequence>MVSRIQKIKTLEQRIDSLKREASAELKKTIKQKEKEIQKLGQEYVQTFNKDFFFKVSVKRSDKKNRIKSGSSRQRLTKEGKIKLQNQITKYLSRTPRSISEICVKVGRPVNQVRNVLKNIKGLKKQGAKRNTTYAMK</sequence>
<gene>
    <name evidence="2" type="ORF">METZ01_LOCUS343899</name>
</gene>
<dbReference type="EMBL" id="UINC01118131">
    <property type="protein sequence ID" value="SVC91045.1"/>
    <property type="molecule type" value="Genomic_DNA"/>
</dbReference>
<accession>A0A382R1N9</accession>
<reference evidence="2" key="1">
    <citation type="submission" date="2018-05" db="EMBL/GenBank/DDBJ databases">
        <authorList>
            <person name="Lanie J.A."/>
            <person name="Ng W.-L."/>
            <person name="Kazmierczak K.M."/>
            <person name="Andrzejewski T.M."/>
            <person name="Davidsen T.M."/>
            <person name="Wayne K.J."/>
            <person name="Tettelin H."/>
            <person name="Glass J.I."/>
            <person name="Rusch D."/>
            <person name="Podicherti R."/>
            <person name="Tsui H.-C.T."/>
            <person name="Winkler M.E."/>
        </authorList>
    </citation>
    <scope>NUCLEOTIDE SEQUENCE</scope>
</reference>
<feature type="coiled-coil region" evidence="1">
    <location>
        <begin position="1"/>
        <end position="50"/>
    </location>
</feature>
<evidence type="ECO:0000256" key="1">
    <source>
        <dbReference type="SAM" id="Coils"/>
    </source>
</evidence>
<dbReference type="AlphaFoldDB" id="A0A382R1N9"/>